<evidence type="ECO:0000256" key="10">
    <source>
        <dbReference type="ARBA" id="ARBA00023136"/>
    </source>
</evidence>
<dbReference type="CDD" id="cd18578">
    <property type="entry name" value="ABC_6TM_Pgp_ABCB1_D2_like"/>
    <property type="match status" value="1"/>
</dbReference>
<comment type="similarity">
    <text evidence="2">Belongs to the ABC transporter superfamily. ABCB family. Multidrug resistance exporter (TC 3.A.1.201) subfamily.</text>
</comment>
<feature type="transmembrane region" description="Helical" evidence="12">
    <location>
        <begin position="877"/>
        <end position="899"/>
    </location>
</feature>
<keyword evidence="11" id="KW-0325">Glycoprotein</keyword>
<evidence type="ECO:0000256" key="9">
    <source>
        <dbReference type="ARBA" id="ARBA00022989"/>
    </source>
</evidence>
<name>A0A819N7Y2_9BILA</name>
<dbReference type="FunFam" id="3.40.50.300:FF:000604">
    <property type="entry name" value="ABC transporter B family member 28"/>
    <property type="match status" value="1"/>
</dbReference>
<evidence type="ECO:0000256" key="11">
    <source>
        <dbReference type="ARBA" id="ARBA00023180"/>
    </source>
</evidence>
<dbReference type="InterPro" id="IPR017871">
    <property type="entry name" value="ABC_transporter-like_CS"/>
</dbReference>
<evidence type="ECO:0000256" key="12">
    <source>
        <dbReference type="SAM" id="Phobius"/>
    </source>
</evidence>
<feature type="transmembrane region" description="Helical" evidence="12">
    <location>
        <begin position="216"/>
        <end position="238"/>
    </location>
</feature>
<feature type="transmembrane region" description="Helical" evidence="12">
    <location>
        <begin position="812"/>
        <end position="830"/>
    </location>
</feature>
<evidence type="ECO:0000313" key="15">
    <source>
        <dbReference type="EMBL" id="CAF3992962.1"/>
    </source>
</evidence>
<dbReference type="Gene3D" id="3.40.50.300">
    <property type="entry name" value="P-loop containing nucleotide triphosphate hydrolases"/>
    <property type="match status" value="2"/>
</dbReference>
<feature type="domain" description="ABC transporter" evidence="13">
    <location>
        <begin position="493"/>
        <end position="713"/>
    </location>
</feature>
<keyword evidence="5" id="KW-0677">Repeat</keyword>
<comment type="caution">
    <text evidence="15">The sequence shown here is derived from an EMBL/GenBank/DDBJ whole genome shotgun (WGS) entry which is preliminary data.</text>
</comment>
<feature type="domain" description="ABC transmembrane type-1" evidence="14">
    <location>
        <begin position="822"/>
        <end position="1065"/>
    </location>
</feature>
<dbReference type="InterPro" id="IPR036640">
    <property type="entry name" value="ABC1_TM_sf"/>
</dbReference>
<dbReference type="SUPFAM" id="SSF90123">
    <property type="entry name" value="ABC transporter transmembrane region"/>
    <property type="match status" value="2"/>
</dbReference>
<evidence type="ECO:0000256" key="3">
    <source>
        <dbReference type="ARBA" id="ARBA00022448"/>
    </source>
</evidence>
<feature type="transmembrane region" description="Helical" evidence="12">
    <location>
        <begin position="393"/>
        <end position="416"/>
    </location>
</feature>
<sequence>MQYGAKIRDVTVPLFGPGTGCQCVYEYLGAGYHAVCAVKPAGGLKLRDVTVPLFSPGTTCQCVYEYLGAGHHADSEQQKNLHHVAVDFSSVEYNQALPKSETNGFISKIQQIKRLFHYATGLDWLYMSVATIVSIIHGITLPLLLIIFGNVTNSFTNRSSNLCTLNFTSLSQLYCPSNITLDQSNIQQFYFLCNFTGIDSSKPSSNFSSQVGQQSVYVVAIGCVVLLFGYIQATLWTLTSERQTYRMRQAVFRLLINKDMTYFDTHNVGQMNTVLMENINRVKNGIGYRLGTVIQCLTIFISGFIVGLVKSWKLSLVLLSFSPILVICLLILTKVMSKMTKMELSTYGKASAIAQEVLSSMRIIYAYNGADHEYHRYTQHLTAARRNGVRKGIFIGIIMGFIRFIIFIIYAVGFIYGTRLIYQENSNIGDIFVVFFAIFIAVFSLGQATNTLRYQNEALCAVDSIRSLLDIDILTELEHRVMLDKKPNICGNIVFDNVSFIYLTRPNTRILSDLTFRVQCGETIAILGSNGSGKSTCLQLLQGFYQPTNGTITIDGIPLSNYDLQWLRQNMAVVSQEPVLFSTTIRQNIMYGNPNATESNMLEVAKLTNVDRIVEKFPQGYDTMIGDNSSHQLSGGQKQLICIARALINRPKLLFLDECTSALDRTTIIVTHRISTIRYATRILVMQDGRIIEQGTHEELMELQNVYYNMINDYEQHDRMIDSIESITTNINDNKTNQLSTIPVDETIPSNADRKVQSPFWYMLKMNRPEWLYILFGCLACFCTGGFQPAIGVLISKIIAVFQLCDIDEQKRIIQICVLNSLFAYSGEALTQRIRSKIFRTYLNQDITWFDDPSHNPGSLCLQLSSEASTVQKTTGVYIGTVLEAFGNLGIGTVLSFIYGWELTLVVIGFLPFLIVTGIVGIKLVDKFSKKDSKAFTAASQVSMEVLRNIRTVRQLNQEDYFITNYQTLLLKPHQFVTFYLNISFEQRMFYFSRSACKRVHITGFIFSFSNALTFFAEAALTAFAAFLVEKNRITFENVLIVFNCILLGAQAAAQTVSMSSDIGQASRASKNIFTLLERTSLVNNKCNEGLKLVNFKGSIQFDINSFTYPIRPNVPVLQNLRMNIEAGQSIALVGKNGSGKSSIMQLLQRFYDVSDGQLLVDSMNLQHLNLQWYRSQVGYLSQMPVLFNVTIAENIAYGDLSRSVSIDEIIQAAKDAHAHSFIDNLPEKYNTMVGTNGEHLSGGQRQSVALARLLIRNPRILLLDECTSAMDGENEKAAEIALNQLKQNRTSIVIGHRLSTIRNVDIIYVLHHQGYIVESGTHETLMAARGYYYELALDLIH</sequence>
<dbReference type="GO" id="GO:0090374">
    <property type="term" value="P:oligopeptide export from mitochondrion"/>
    <property type="evidence" value="ECO:0007669"/>
    <property type="project" value="TreeGrafter"/>
</dbReference>
<dbReference type="SUPFAM" id="SSF52540">
    <property type="entry name" value="P-loop containing nucleoside triphosphate hydrolases"/>
    <property type="match status" value="2"/>
</dbReference>
<dbReference type="FunFam" id="3.40.50.300:FF:000479">
    <property type="entry name" value="Multidrug resistance protein 1A"/>
    <property type="match status" value="1"/>
</dbReference>
<evidence type="ECO:0000256" key="7">
    <source>
        <dbReference type="ARBA" id="ARBA00022840"/>
    </source>
</evidence>
<gene>
    <name evidence="15" type="ORF">OKA104_LOCUS29321</name>
</gene>
<dbReference type="CDD" id="cd18577">
    <property type="entry name" value="ABC_6TM_Pgp_ABCB1_D1_like"/>
    <property type="match status" value="1"/>
</dbReference>
<dbReference type="InterPro" id="IPR027417">
    <property type="entry name" value="P-loop_NTPase"/>
</dbReference>
<accession>A0A819N7Y2</accession>
<evidence type="ECO:0000256" key="4">
    <source>
        <dbReference type="ARBA" id="ARBA00022692"/>
    </source>
</evidence>
<dbReference type="PROSITE" id="PS00211">
    <property type="entry name" value="ABC_TRANSPORTER_1"/>
    <property type="match status" value="1"/>
</dbReference>
<comment type="subcellular location">
    <subcellularLocation>
        <location evidence="1">Membrane</location>
        <topology evidence="1">Multi-pass membrane protein</topology>
    </subcellularLocation>
</comment>
<keyword evidence="8" id="KW-1278">Translocase</keyword>
<feature type="transmembrane region" description="Helical" evidence="12">
    <location>
        <begin position="905"/>
        <end position="925"/>
    </location>
</feature>
<evidence type="ECO:0000256" key="6">
    <source>
        <dbReference type="ARBA" id="ARBA00022741"/>
    </source>
</evidence>
<dbReference type="PANTHER" id="PTHR43394">
    <property type="entry name" value="ATP-DEPENDENT PERMEASE MDL1, MITOCHONDRIAL"/>
    <property type="match status" value="1"/>
</dbReference>
<keyword evidence="10 12" id="KW-0472">Membrane</keyword>
<dbReference type="Pfam" id="PF00005">
    <property type="entry name" value="ABC_tran"/>
    <property type="match status" value="2"/>
</dbReference>
<keyword evidence="3" id="KW-0813">Transport</keyword>
<organism evidence="15 16">
    <name type="scientific">Adineta steineri</name>
    <dbReference type="NCBI Taxonomy" id="433720"/>
    <lineage>
        <taxon>Eukaryota</taxon>
        <taxon>Metazoa</taxon>
        <taxon>Spiralia</taxon>
        <taxon>Gnathifera</taxon>
        <taxon>Rotifera</taxon>
        <taxon>Eurotatoria</taxon>
        <taxon>Bdelloidea</taxon>
        <taxon>Adinetida</taxon>
        <taxon>Adinetidae</taxon>
        <taxon>Adineta</taxon>
    </lineage>
</organism>
<feature type="transmembrane region" description="Helical" evidence="12">
    <location>
        <begin position="771"/>
        <end position="800"/>
    </location>
</feature>
<reference evidence="15" key="1">
    <citation type="submission" date="2021-02" db="EMBL/GenBank/DDBJ databases">
        <authorList>
            <person name="Nowell W R."/>
        </authorList>
    </citation>
    <scope>NUCLEOTIDE SEQUENCE</scope>
</reference>
<dbReference type="EMBL" id="CAJOAY010002969">
    <property type="protein sequence ID" value="CAF3992962.1"/>
    <property type="molecule type" value="Genomic_DNA"/>
</dbReference>
<dbReference type="InterPro" id="IPR003593">
    <property type="entry name" value="AAA+_ATPase"/>
</dbReference>
<keyword evidence="9 12" id="KW-1133">Transmembrane helix</keyword>
<feature type="transmembrane region" description="Helical" evidence="12">
    <location>
        <begin position="428"/>
        <end position="446"/>
    </location>
</feature>
<protein>
    <submittedName>
        <fullName evidence="15">Uncharacterized protein</fullName>
    </submittedName>
</protein>
<evidence type="ECO:0000256" key="2">
    <source>
        <dbReference type="ARBA" id="ARBA00007577"/>
    </source>
</evidence>
<keyword evidence="4 12" id="KW-0812">Transmembrane</keyword>
<dbReference type="PROSITE" id="PS50893">
    <property type="entry name" value="ABC_TRANSPORTER_2"/>
    <property type="match status" value="2"/>
</dbReference>
<feature type="transmembrane region" description="Helical" evidence="12">
    <location>
        <begin position="1002"/>
        <end position="1029"/>
    </location>
</feature>
<keyword evidence="6" id="KW-0547">Nucleotide-binding</keyword>
<proteinExistence type="inferred from homology"/>
<dbReference type="GO" id="GO:0016887">
    <property type="term" value="F:ATP hydrolysis activity"/>
    <property type="evidence" value="ECO:0007669"/>
    <property type="project" value="InterPro"/>
</dbReference>
<dbReference type="GO" id="GO:0005524">
    <property type="term" value="F:ATP binding"/>
    <property type="evidence" value="ECO:0007669"/>
    <property type="project" value="UniProtKB-KW"/>
</dbReference>
<dbReference type="PANTHER" id="PTHR43394:SF27">
    <property type="entry name" value="ATP-DEPENDENT TRANSLOCASE ABCB1-LIKE"/>
    <property type="match status" value="1"/>
</dbReference>
<dbReference type="InterPro" id="IPR039421">
    <property type="entry name" value="Type_1_exporter"/>
</dbReference>
<dbReference type="GO" id="GO:0005743">
    <property type="term" value="C:mitochondrial inner membrane"/>
    <property type="evidence" value="ECO:0007669"/>
    <property type="project" value="TreeGrafter"/>
</dbReference>
<feature type="domain" description="ABC transmembrane type-1" evidence="14">
    <location>
        <begin position="129"/>
        <end position="452"/>
    </location>
</feature>
<dbReference type="GO" id="GO:0015421">
    <property type="term" value="F:ABC-type oligopeptide transporter activity"/>
    <property type="evidence" value="ECO:0007669"/>
    <property type="project" value="TreeGrafter"/>
</dbReference>
<dbReference type="PROSITE" id="PS50929">
    <property type="entry name" value="ABC_TM1F"/>
    <property type="match status" value="2"/>
</dbReference>
<feature type="transmembrane region" description="Helical" evidence="12">
    <location>
        <begin position="286"/>
        <end position="308"/>
    </location>
</feature>
<dbReference type="SMART" id="SM00382">
    <property type="entry name" value="AAA"/>
    <property type="match status" value="2"/>
</dbReference>
<dbReference type="Pfam" id="PF00664">
    <property type="entry name" value="ABC_membrane"/>
    <property type="match status" value="2"/>
</dbReference>
<dbReference type="Gene3D" id="1.20.1560.10">
    <property type="entry name" value="ABC transporter type 1, transmembrane domain"/>
    <property type="match status" value="1"/>
</dbReference>
<evidence type="ECO:0000256" key="5">
    <source>
        <dbReference type="ARBA" id="ARBA00022737"/>
    </source>
</evidence>
<evidence type="ECO:0000313" key="16">
    <source>
        <dbReference type="Proteomes" id="UP000663881"/>
    </source>
</evidence>
<feature type="transmembrane region" description="Helical" evidence="12">
    <location>
        <begin position="314"/>
        <end position="332"/>
    </location>
</feature>
<dbReference type="InterPro" id="IPR003439">
    <property type="entry name" value="ABC_transporter-like_ATP-bd"/>
</dbReference>
<evidence type="ECO:0000256" key="8">
    <source>
        <dbReference type="ARBA" id="ARBA00022967"/>
    </source>
</evidence>
<evidence type="ECO:0000259" key="14">
    <source>
        <dbReference type="PROSITE" id="PS50929"/>
    </source>
</evidence>
<dbReference type="Proteomes" id="UP000663881">
    <property type="component" value="Unassembled WGS sequence"/>
</dbReference>
<feature type="domain" description="ABC transporter" evidence="13">
    <location>
        <begin position="1100"/>
        <end position="1339"/>
    </location>
</feature>
<feature type="transmembrane region" description="Helical" evidence="12">
    <location>
        <begin position="124"/>
        <end position="148"/>
    </location>
</feature>
<dbReference type="InterPro" id="IPR011527">
    <property type="entry name" value="ABC1_TM_dom"/>
</dbReference>
<evidence type="ECO:0000256" key="1">
    <source>
        <dbReference type="ARBA" id="ARBA00004141"/>
    </source>
</evidence>
<evidence type="ECO:0000259" key="13">
    <source>
        <dbReference type="PROSITE" id="PS50893"/>
    </source>
</evidence>
<keyword evidence="7" id="KW-0067">ATP-binding</keyword>